<dbReference type="EMBL" id="CCFA01005130">
    <property type="protein sequence ID" value="CDW99768.1"/>
    <property type="molecule type" value="Genomic_DNA"/>
</dbReference>
<reference evidence="2" key="1">
    <citation type="submission" date="2014-06" db="EMBL/GenBank/DDBJ databases">
        <authorList>
            <person name="Berkman P.J."/>
        </authorList>
    </citation>
    <scope>NUCLEOTIDE SEQUENCE [LARGE SCALE GENOMIC DNA]</scope>
</reference>
<accession>A0A0F7SE10</accession>
<gene>
    <name evidence="1" type="primary">SSCI84460.1</name>
</gene>
<organism evidence="1 2">
    <name type="scientific">Sporisorium scitamineum</name>
    <dbReference type="NCBI Taxonomy" id="49012"/>
    <lineage>
        <taxon>Eukaryota</taxon>
        <taxon>Fungi</taxon>
        <taxon>Dikarya</taxon>
        <taxon>Basidiomycota</taxon>
        <taxon>Ustilaginomycotina</taxon>
        <taxon>Ustilaginomycetes</taxon>
        <taxon>Ustilaginales</taxon>
        <taxon>Ustilaginaceae</taxon>
        <taxon>Sporisorium</taxon>
    </lineage>
</organism>
<name>A0A0F7SE10_9BASI</name>
<evidence type="ECO:0000313" key="2">
    <source>
        <dbReference type="Proteomes" id="UP000242770"/>
    </source>
</evidence>
<sequence>MFRIADKYCIDGLRSAALQHIAKDISKSTLKTDLEEREEIIMFPEICEVYRNFCKVWYLALGSELDKHIEDTLGLDVSELANAIKNSRAER</sequence>
<dbReference type="Proteomes" id="UP000242770">
    <property type="component" value="Unassembled WGS sequence"/>
</dbReference>
<keyword evidence="2" id="KW-1185">Reference proteome</keyword>
<evidence type="ECO:0000313" key="1">
    <source>
        <dbReference type="EMBL" id="CDW99768.1"/>
    </source>
</evidence>
<dbReference type="AlphaFoldDB" id="A0A0F7SE10"/>
<protein>
    <submittedName>
        <fullName evidence="1">Uncharacterized protein</fullName>
    </submittedName>
</protein>
<proteinExistence type="predicted"/>